<name>A0A537KUQ9_9BACT</name>
<protein>
    <submittedName>
        <fullName evidence="3">S-layer homology domain-containing protein</fullName>
    </submittedName>
</protein>
<dbReference type="Proteomes" id="UP000319353">
    <property type="component" value="Unassembled WGS sequence"/>
</dbReference>
<keyword evidence="1" id="KW-0732">Signal</keyword>
<evidence type="ECO:0000256" key="1">
    <source>
        <dbReference type="SAM" id="SignalP"/>
    </source>
</evidence>
<dbReference type="Gene3D" id="3.10.450.50">
    <property type="match status" value="1"/>
</dbReference>
<feature type="domain" description="SLH" evidence="2">
    <location>
        <begin position="30"/>
        <end position="57"/>
    </location>
</feature>
<proteinExistence type="predicted"/>
<gene>
    <name evidence="3" type="ORF">E6H01_10945</name>
</gene>
<evidence type="ECO:0000313" key="4">
    <source>
        <dbReference type="Proteomes" id="UP000319353"/>
    </source>
</evidence>
<accession>A0A537KUQ9</accession>
<dbReference type="EMBL" id="VBAL01000134">
    <property type="protein sequence ID" value="TMI99478.1"/>
    <property type="molecule type" value="Genomic_DNA"/>
</dbReference>
<evidence type="ECO:0000259" key="2">
    <source>
        <dbReference type="Pfam" id="PF00395"/>
    </source>
</evidence>
<dbReference type="AlphaFoldDB" id="A0A537KUQ9"/>
<evidence type="ECO:0000313" key="3">
    <source>
        <dbReference type="EMBL" id="TMI99478.1"/>
    </source>
</evidence>
<dbReference type="Pfam" id="PF00395">
    <property type="entry name" value="SLH"/>
    <property type="match status" value="1"/>
</dbReference>
<reference evidence="3 4" key="1">
    <citation type="journal article" date="2019" name="Nat. Microbiol.">
        <title>Mediterranean grassland soil C-N compound turnover is dependent on rainfall and depth, and is mediated by genomically divergent microorganisms.</title>
        <authorList>
            <person name="Diamond S."/>
            <person name="Andeer P.F."/>
            <person name="Li Z."/>
            <person name="Crits-Christoph A."/>
            <person name="Burstein D."/>
            <person name="Anantharaman K."/>
            <person name="Lane K.R."/>
            <person name="Thomas B.C."/>
            <person name="Pan C."/>
            <person name="Northen T.R."/>
            <person name="Banfield J.F."/>
        </authorList>
    </citation>
    <scope>NUCLEOTIDE SEQUENCE [LARGE SCALE GENOMIC DNA]</scope>
    <source>
        <strain evidence="3">NP_4</strain>
    </source>
</reference>
<dbReference type="InterPro" id="IPR001119">
    <property type="entry name" value="SLH_dom"/>
</dbReference>
<feature type="chain" id="PRO_5022035937" evidence="1">
    <location>
        <begin position="25"/>
        <end position="174"/>
    </location>
</feature>
<feature type="signal peptide" evidence="1">
    <location>
        <begin position="1"/>
        <end position="24"/>
    </location>
</feature>
<comment type="caution">
    <text evidence="3">The sequence shown here is derived from an EMBL/GenBank/DDBJ whole genome shotgun (WGS) entry which is preliminary data.</text>
</comment>
<sequence>MRWRMRRCATVLAIVALAGGTAWAQGPSAFVDVPPWHWAFEAVQQGATAGIFSGYPTDDSELVANALVQVYEAFAHAGHPGAQGWAEWFLTNTPSQWPQPLQRSRLLTFALEDVRVRVSGDRAGATFVAAVIVGTDGGRSTLRSPVQAQAEKDGSGHWRIDYTALAAGQPQIFR</sequence>
<organism evidence="3 4">
    <name type="scientific">Candidatus Segetimicrobium genomatis</name>
    <dbReference type="NCBI Taxonomy" id="2569760"/>
    <lineage>
        <taxon>Bacteria</taxon>
        <taxon>Bacillati</taxon>
        <taxon>Candidatus Sysuimicrobiota</taxon>
        <taxon>Candidatus Sysuimicrobiia</taxon>
        <taxon>Candidatus Sysuimicrobiales</taxon>
        <taxon>Candidatus Segetimicrobiaceae</taxon>
        <taxon>Candidatus Segetimicrobium</taxon>
    </lineage>
</organism>